<reference evidence="3" key="2">
    <citation type="submission" date="2020-09" db="EMBL/GenBank/DDBJ databases">
        <authorList>
            <person name="Sun Q."/>
            <person name="Ohkuma M."/>
        </authorList>
    </citation>
    <scope>NUCLEOTIDE SEQUENCE</scope>
    <source>
        <strain evidence="3">JCM 3086</strain>
    </source>
</reference>
<evidence type="ECO:0000256" key="2">
    <source>
        <dbReference type="SAM" id="Phobius"/>
    </source>
</evidence>
<gene>
    <name evidence="3" type="ORF">GCM10010121_045090</name>
</gene>
<comment type="caution">
    <text evidence="3">The sequence shown here is derived from an EMBL/GenBank/DDBJ whole genome shotgun (WGS) entry which is preliminary data.</text>
</comment>
<dbReference type="EMBL" id="BMQA01000014">
    <property type="protein sequence ID" value="GGJ28732.1"/>
    <property type="molecule type" value="Genomic_DNA"/>
</dbReference>
<accession>A0A917KWW0</accession>
<keyword evidence="2" id="KW-0812">Transmembrane</keyword>
<organism evidence="3 4">
    <name type="scientific">Streptomyces brasiliensis</name>
    <dbReference type="NCBI Taxonomy" id="1954"/>
    <lineage>
        <taxon>Bacteria</taxon>
        <taxon>Bacillati</taxon>
        <taxon>Actinomycetota</taxon>
        <taxon>Actinomycetes</taxon>
        <taxon>Kitasatosporales</taxon>
        <taxon>Streptomycetaceae</taxon>
        <taxon>Streptomyces</taxon>
    </lineage>
</organism>
<protein>
    <submittedName>
        <fullName evidence="3">Uncharacterized protein</fullName>
    </submittedName>
</protein>
<reference evidence="3" key="1">
    <citation type="journal article" date="2014" name="Int. J. Syst. Evol. Microbiol.">
        <title>Complete genome sequence of Corynebacterium casei LMG S-19264T (=DSM 44701T), isolated from a smear-ripened cheese.</title>
        <authorList>
            <consortium name="US DOE Joint Genome Institute (JGI-PGF)"/>
            <person name="Walter F."/>
            <person name="Albersmeier A."/>
            <person name="Kalinowski J."/>
            <person name="Ruckert C."/>
        </authorList>
    </citation>
    <scope>NUCLEOTIDE SEQUENCE</scope>
    <source>
        <strain evidence="3">JCM 3086</strain>
    </source>
</reference>
<dbReference type="AlphaFoldDB" id="A0A917KWW0"/>
<proteinExistence type="predicted"/>
<dbReference type="Gene3D" id="1.20.1730.10">
    <property type="entry name" value="Sodium/glucose cotransporter"/>
    <property type="match status" value="1"/>
</dbReference>
<feature type="region of interest" description="Disordered" evidence="1">
    <location>
        <begin position="185"/>
        <end position="233"/>
    </location>
</feature>
<dbReference type="Proteomes" id="UP000657574">
    <property type="component" value="Unassembled WGS sequence"/>
</dbReference>
<sequence>MLGFLAIAAGVKVTSAQSAEDMFPAWFQGVAFSAIGVRIGAGCQHVDRGNLFTRNIYKDFIRPGAKAEQETRVSKIMSLLVKAGALIFLLTMDNAVAVNYQLLAGIWILQTVPALVGGLFTRWFHRRRCWPAGPWARLPPTECPHRRRSTSVAMPRGFPASVRPATSVSRPSCSHGLRAQPFCHRGAHAPAQGGRGPGGHRRDQAIGLHGGSYCDSASRSAAREVMPSLGKMR</sequence>
<evidence type="ECO:0000313" key="4">
    <source>
        <dbReference type="Proteomes" id="UP000657574"/>
    </source>
</evidence>
<keyword evidence="2" id="KW-0472">Membrane</keyword>
<dbReference type="InterPro" id="IPR038377">
    <property type="entry name" value="Na/Glc_symporter_sf"/>
</dbReference>
<evidence type="ECO:0000313" key="3">
    <source>
        <dbReference type="EMBL" id="GGJ28732.1"/>
    </source>
</evidence>
<evidence type="ECO:0000256" key="1">
    <source>
        <dbReference type="SAM" id="MobiDB-lite"/>
    </source>
</evidence>
<feature type="transmembrane region" description="Helical" evidence="2">
    <location>
        <begin position="98"/>
        <end position="120"/>
    </location>
</feature>
<keyword evidence="2" id="KW-1133">Transmembrane helix</keyword>
<keyword evidence="4" id="KW-1185">Reference proteome</keyword>
<name>A0A917KWW0_9ACTN</name>